<evidence type="ECO:0000256" key="7">
    <source>
        <dbReference type="ARBA" id="ARBA00029447"/>
    </source>
</evidence>
<dbReference type="Gene3D" id="1.10.287.950">
    <property type="entry name" value="Methyl-accepting chemotaxis protein"/>
    <property type="match status" value="1"/>
</dbReference>
<keyword evidence="4 9" id="KW-0812">Transmembrane</keyword>
<evidence type="ECO:0000256" key="8">
    <source>
        <dbReference type="PROSITE-ProRule" id="PRU00284"/>
    </source>
</evidence>
<dbReference type="Pfam" id="PF00015">
    <property type="entry name" value="MCPsignal"/>
    <property type="match status" value="1"/>
</dbReference>
<feature type="domain" description="Methyl-accepting transducer" evidence="10">
    <location>
        <begin position="349"/>
        <end position="578"/>
    </location>
</feature>
<dbReference type="Proteomes" id="UP000199608">
    <property type="component" value="Unassembled WGS sequence"/>
</dbReference>
<dbReference type="PRINTS" id="PR00260">
    <property type="entry name" value="CHEMTRNSDUCR"/>
</dbReference>
<protein>
    <submittedName>
        <fullName evidence="11">Methyl-accepting chemotaxis protein</fullName>
    </submittedName>
</protein>
<keyword evidence="6 9" id="KW-0472">Membrane</keyword>
<dbReference type="InterPro" id="IPR004090">
    <property type="entry name" value="Chemotax_Me-accpt_rcpt"/>
</dbReference>
<evidence type="ECO:0000256" key="6">
    <source>
        <dbReference type="ARBA" id="ARBA00023136"/>
    </source>
</evidence>
<dbReference type="GO" id="GO:0004888">
    <property type="term" value="F:transmembrane signaling receptor activity"/>
    <property type="evidence" value="ECO:0007669"/>
    <property type="project" value="InterPro"/>
</dbReference>
<comment type="similarity">
    <text evidence="7">Belongs to the methyl-accepting chemotaxis (MCP) protein family.</text>
</comment>
<organism evidence="11 12">
    <name type="scientific">Desulfobacula phenolica</name>
    <dbReference type="NCBI Taxonomy" id="90732"/>
    <lineage>
        <taxon>Bacteria</taxon>
        <taxon>Pseudomonadati</taxon>
        <taxon>Thermodesulfobacteriota</taxon>
        <taxon>Desulfobacteria</taxon>
        <taxon>Desulfobacterales</taxon>
        <taxon>Desulfobacteraceae</taxon>
        <taxon>Desulfobacula</taxon>
    </lineage>
</organism>
<dbReference type="SUPFAM" id="SSF103190">
    <property type="entry name" value="Sensory domain-like"/>
    <property type="match status" value="1"/>
</dbReference>
<dbReference type="AlphaFoldDB" id="A0A1H2H8X0"/>
<keyword evidence="2" id="KW-1003">Cell membrane</keyword>
<evidence type="ECO:0000256" key="5">
    <source>
        <dbReference type="ARBA" id="ARBA00022989"/>
    </source>
</evidence>
<evidence type="ECO:0000256" key="3">
    <source>
        <dbReference type="ARBA" id="ARBA00022500"/>
    </source>
</evidence>
<dbReference type="SUPFAM" id="SSF58104">
    <property type="entry name" value="Methyl-accepting chemotaxis protein (MCP) signaling domain"/>
    <property type="match status" value="1"/>
</dbReference>
<dbReference type="PANTHER" id="PTHR43531:SF11">
    <property type="entry name" value="METHYL-ACCEPTING CHEMOTAXIS PROTEIN 3"/>
    <property type="match status" value="1"/>
</dbReference>
<dbReference type="Gene3D" id="3.30.450.20">
    <property type="entry name" value="PAS domain"/>
    <property type="match status" value="1"/>
</dbReference>
<evidence type="ECO:0000256" key="4">
    <source>
        <dbReference type="ARBA" id="ARBA00022692"/>
    </source>
</evidence>
<evidence type="ECO:0000256" key="2">
    <source>
        <dbReference type="ARBA" id="ARBA00022475"/>
    </source>
</evidence>
<evidence type="ECO:0000256" key="9">
    <source>
        <dbReference type="SAM" id="Phobius"/>
    </source>
</evidence>
<evidence type="ECO:0000313" key="11">
    <source>
        <dbReference type="EMBL" id="SDU28256.1"/>
    </source>
</evidence>
<dbReference type="Pfam" id="PF02743">
    <property type="entry name" value="dCache_1"/>
    <property type="match status" value="1"/>
</dbReference>
<evidence type="ECO:0000313" key="12">
    <source>
        <dbReference type="Proteomes" id="UP000199608"/>
    </source>
</evidence>
<keyword evidence="8" id="KW-0807">Transducer</keyword>
<accession>A0A1H2H8X0</accession>
<keyword evidence="3" id="KW-0145">Chemotaxis</keyword>
<dbReference type="InterPro" id="IPR051310">
    <property type="entry name" value="MCP_chemotaxis"/>
</dbReference>
<dbReference type="InterPro" id="IPR004089">
    <property type="entry name" value="MCPsignal_dom"/>
</dbReference>
<evidence type="ECO:0000259" key="10">
    <source>
        <dbReference type="PROSITE" id="PS50111"/>
    </source>
</evidence>
<dbReference type="GO" id="GO:0006935">
    <property type="term" value="P:chemotaxis"/>
    <property type="evidence" value="ECO:0007669"/>
    <property type="project" value="UniProtKB-KW"/>
</dbReference>
<keyword evidence="12" id="KW-1185">Reference proteome</keyword>
<dbReference type="GO" id="GO:0007165">
    <property type="term" value="P:signal transduction"/>
    <property type="evidence" value="ECO:0007669"/>
    <property type="project" value="UniProtKB-KW"/>
</dbReference>
<dbReference type="PROSITE" id="PS50111">
    <property type="entry name" value="CHEMOTAXIS_TRANSDUC_2"/>
    <property type="match status" value="1"/>
</dbReference>
<comment type="subcellular location">
    <subcellularLocation>
        <location evidence="1">Cell membrane</location>
        <topology evidence="1">Multi-pass membrane protein</topology>
    </subcellularLocation>
</comment>
<feature type="transmembrane region" description="Helical" evidence="9">
    <location>
        <begin position="20"/>
        <end position="40"/>
    </location>
</feature>
<dbReference type="InterPro" id="IPR029151">
    <property type="entry name" value="Sensor-like_sf"/>
</dbReference>
<dbReference type="GO" id="GO:0005886">
    <property type="term" value="C:plasma membrane"/>
    <property type="evidence" value="ECO:0007669"/>
    <property type="project" value="UniProtKB-SubCell"/>
</dbReference>
<reference evidence="12" key="1">
    <citation type="submission" date="2016-10" db="EMBL/GenBank/DDBJ databases">
        <authorList>
            <person name="Varghese N."/>
            <person name="Submissions S."/>
        </authorList>
    </citation>
    <scope>NUCLEOTIDE SEQUENCE [LARGE SCALE GENOMIC DNA]</scope>
    <source>
        <strain evidence="12">DSM 3384</strain>
    </source>
</reference>
<dbReference type="CDD" id="cd12912">
    <property type="entry name" value="PDC2_MCP_like"/>
    <property type="match status" value="1"/>
</dbReference>
<keyword evidence="5 9" id="KW-1133">Transmembrane helix</keyword>
<gene>
    <name evidence="11" type="ORF">SAMN04487931_106107</name>
</gene>
<dbReference type="InterPro" id="IPR033479">
    <property type="entry name" value="dCache_1"/>
</dbReference>
<dbReference type="CDD" id="cd18773">
    <property type="entry name" value="PDC1_HK_sensor"/>
    <property type="match status" value="1"/>
</dbReference>
<name>A0A1H2H8X0_9BACT</name>
<sequence length="674" mass="73300">MGVMEVILKKLNIKKQSIRFKLMMAAALMVTLPMLVLGYFSGHKIQQTVSDDAKVQAVRIAAGLAQSTNLVLAEQIRIIRSLAENFRSFGGMDIRFYGGQGIDDLTAKRLNKTIHRTVKKMGANYESIFIADAQGIIFAGTLGSGETPFFGKDISAKHFFINTKKSGEPCSSEVLLSKFNQKPVIVFCAPILDKREQFAGAVGMTLKLDAVSNLITGTQIGQTGYAYMIDQNGRTIAHPDPEHVMKTNIKKQPGMESFAKTVLSMETGLDTYNCDGLHEIAGFSTVDAKKWTIVVTQKVEDFMKVADSLQRFTILIGSVFLLMSLVAGLYFTRSIITPVELVASALQKSAANVTDAARQVTAASNSVANGAGIQAMSMKDTAASLSQISVMIKDNADHADQANRLVDQNQLVSNKSNRMLNELKITMGELEDSSKETARIIKTIDDIAFQTNLLSLNASVEAARAGESGAGFAVVAEEFRNLSLRSAQAAKVSENFIHTTENNVIKCIDMMQQVSDTFLEVLDNSVNMKTCIKEIVEESGRQSDGIGVIDASVIKMDRLIQQHTAHAKESAIASKSVLQEARKMIQMVQNLIAVIGTSGTSNRHNCQGHTANMTLTEDKHPEKITTKEVPITALGNPLKTDQKISKNRTWDIAAFPIMADGTKSDPELTGSPDC</sequence>
<dbReference type="SMART" id="SM00283">
    <property type="entry name" value="MA"/>
    <property type="match status" value="1"/>
</dbReference>
<dbReference type="PANTHER" id="PTHR43531">
    <property type="entry name" value="PROTEIN ICFG"/>
    <property type="match status" value="1"/>
</dbReference>
<proteinExistence type="inferred from homology"/>
<evidence type="ECO:0000256" key="1">
    <source>
        <dbReference type="ARBA" id="ARBA00004651"/>
    </source>
</evidence>
<feature type="transmembrane region" description="Helical" evidence="9">
    <location>
        <begin position="312"/>
        <end position="331"/>
    </location>
</feature>
<dbReference type="EMBL" id="FNLL01000006">
    <property type="protein sequence ID" value="SDU28256.1"/>
    <property type="molecule type" value="Genomic_DNA"/>
</dbReference>